<comment type="caution">
    <text evidence="2">The sequence shown here is derived from an EMBL/GenBank/DDBJ whole genome shotgun (WGS) entry which is preliminary data.</text>
</comment>
<evidence type="ECO:0000256" key="1">
    <source>
        <dbReference type="SAM" id="MobiDB-lite"/>
    </source>
</evidence>
<name>A0ABD1XVZ3_9MARC</name>
<feature type="compositionally biased region" description="Low complexity" evidence="1">
    <location>
        <begin position="1"/>
        <end position="44"/>
    </location>
</feature>
<accession>A0ABD1XVZ3</accession>
<feature type="region of interest" description="Disordered" evidence="1">
    <location>
        <begin position="1"/>
        <end position="47"/>
    </location>
</feature>
<sequence length="89" mass="9118">MAPKSSSGTGSSSKGTGKASSHKAAAGGTTTKSSSSRGGNTTSSVNKVYKEFGGPMKLGLTYGLKIQDQNDYQETKAIAKALADSDRRK</sequence>
<proteinExistence type="predicted"/>
<evidence type="ECO:0000313" key="2">
    <source>
        <dbReference type="EMBL" id="KAL2612086.1"/>
    </source>
</evidence>
<gene>
    <name evidence="2" type="ORF">R1flu_023778</name>
</gene>
<dbReference type="EMBL" id="JBHFFA010000007">
    <property type="protein sequence ID" value="KAL2612086.1"/>
    <property type="molecule type" value="Genomic_DNA"/>
</dbReference>
<dbReference type="AlphaFoldDB" id="A0ABD1XVZ3"/>
<dbReference type="Proteomes" id="UP001605036">
    <property type="component" value="Unassembled WGS sequence"/>
</dbReference>
<keyword evidence="3" id="KW-1185">Reference proteome</keyword>
<protein>
    <submittedName>
        <fullName evidence="2">Uncharacterized protein</fullName>
    </submittedName>
</protein>
<organism evidence="2 3">
    <name type="scientific">Riccia fluitans</name>
    <dbReference type="NCBI Taxonomy" id="41844"/>
    <lineage>
        <taxon>Eukaryota</taxon>
        <taxon>Viridiplantae</taxon>
        <taxon>Streptophyta</taxon>
        <taxon>Embryophyta</taxon>
        <taxon>Marchantiophyta</taxon>
        <taxon>Marchantiopsida</taxon>
        <taxon>Marchantiidae</taxon>
        <taxon>Marchantiales</taxon>
        <taxon>Ricciaceae</taxon>
        <taxon>Riccia</taxon>
    </lineage>
</organism>
<evidence type="ECO:0000313" key="3">
    <source>
        <dbReference type="Proteomes" id="UP001605036"/>
    </source>
</evidence>
<reference evidence="2 3" key="1">
    <citation type="submission" date="2024-09" db="EMBL/GenBank/DDBJ databases">
        <title>Chromosome-scale assembly of Riccia fluitans.</title>
        <authorList>
            <person name="Paukszto L."/>
            <person name="Sawicki J."/>
            <person name="Karawczyk K."/>
            <person name="Piernik-Szablinska J."/>
            <person name="Szczecinska M."/>
            <person name="Mazdziarz M."/>
        </authorList>
    </citation>
    <scope>NUCLEOTIDE SEQUENCE [LARGE SCALE GENOMIC DNA]</scope>
    <source>
        <strain evidence="2">Rf_01</strain>
        <tissue evidence="2">Aerial parts of the thallus</tissue>
    </source>
</reference>